<dbReference type="AlphaFoldDB" id="A0A7X0F8D7"/>
<comment type="caution">
    <text evidence="1">The sequence shown here is derived from an EMBL/GenBank/DDBJ whole genome shotgun (WGS) entry which is preliminary data.</text>
</comment>
<keyword evidence="2" id="KW-1185">Reference proteome</keyword>
<proteinExistence type="predicted"/>
<accession>A0A7X0F8D7</accession>
<dbReference type="RefSeq" id="WP_184699639.1">
    <property type="nucleotide sequence ID" value="NZ_BAABEG010000001.1"/>
</dbReference>
<dbReference type="EMBL" id="JACHOU010000005">
    <property type="protein sequence ID" value="MBB6354859.1"/>
    <property type="molecule type" value="Genomic_DNA"/>
</dbReference>
<dbReference type="Proteomes" id="UP000536262">
    <property type="component" value="Unassembled WGS sequence"/>
</dbReference>
<organism evidence="1 2">
    <name type="scientific">Aminobacter aganoensis</name>
    <dbReference type="NCBI Taxonomy" id="83264"/>
    <lineage>
        <taxon>Bacteria</taxon>
        <taxon>Pseudomonadati</taxon>
        <taxon>Pseudomonadota</taxon>
        <taxon>Alphaproteobacteria</taxon>
        <taxon>Hyphomicrobiales</taxon>
        <taxon>Phyllobacteriaceae</taxon>
        <taxon>Aminobacter</taxon>
    </lineage>
</organism>
<evidence type="ECO:0000313" key="1">
    <source>
        <dbReference type="EMBL" id="MBB6354859.1"/>
    </source>
</evidence>
<reference evidence="1 2" key="1">
    <citation type="submission" date="2020-08" db="EMBL/GenBank/DDBJ databases">
        <title>Genomic Encyclopedia of Type Strains, Phase IV (KMG-IV): sequencing the most valuable type-strain genomes for metagenomic binning, comparative biology and taxonomic classification.</title>
        <authorList>
            <person name="Goeker M."/>
        </authorList>
    </citation>
    <scope>NUCLEOTIDE SEQUENCE [LARGE SCALE GENOMIC DNA]</scope>
    <source>
        <strain evidence="1 2">DSM 7051</strain>
    </source>
</reference>
<name>A0A7X0F8D7_9HYPH</name>
<gene>
    <name evidence="1" type="ORF">GGR00_002655</name>
</gene>
<sequence>MKDVKSIDWTEAATFYESRLGPGMLFDHLSQAVRHAVNVPLRRQHDTARIVTQSGSQYGWQEINVLHHRLRASNGSE</sequence>
<protein>
    <submittedName>
        <fullName evidence="1">Uncharacterized protein</fullName>
    </submittedName>
</protein>
<evidence type="ECO:0000313" key="2">
    <source>
        <dbReference type="Proteomes" id="UP000536262"/>
    </source>
</evidence>